<dbReference type="PROSITE" id="PS00154">
    <property type="entry name" value="ATPASE_E1_E2"/>
    <property type="match status" value="1"/>
</dbReference>
<dbReference type="InterPro" id="IPR018303">
    <property type="entry name" value="ATPase_P-typ_P_site"/>
</dbReference>
<keyword evidence="6" id="KW-0187">Copper transport</keyword>
<keyword evidence="7" id="KW-1278">Translocase</keyword>
<dbReference type="GO" id="GO:0055070">
    <property type="term" value="P:copper ion homeostasis"/>
    <property type="evidence" value="ECO:0007669"/>
    <property type="project" value="TreeGrafter"/>
</dbReference>
<dbReference type="InterPro" id="IPR008250">
    <property type="entry name" value="ATPase_P-typ_transduc_dom_A_sf"/>
</dbReference>
<feature type="transmembrane region" description="Helical" evidence="12">
    <location>
        <begin position="100"/>
        <end position="122"/>
    </location>
</feature>
<comment type="caution">
    <text evidence="14">The sequence shown here is derived from an EMBL/GenBank/DDBJ whole genome shotgun (WGS) entry which is preliminary data.</text>
</comment>
<dbReference type="Gene3D" id="2.70.150.10">
    <property type="entry name" value="Calcium-transporting ATPase, cytoplasmic transduction domain A"/>
    <property type="match status" value="1"/>
</dbReference>
<proteinExistence type="inferred from homology"/>
<dbReference type="AlphaFoldDB" id="D3AVA2"/>
<dbReference type="GO" id="GO:0043682">
    <property type="term" value="F:P-type divalent copper transporter activity"/>
    <property type="evidence" value="ECO:0007669"/>
    <property type="project" value="TreeGrafter"/>
</dbReference>
<dbReference type="PRINTS" id="PR00119">
    <property type="entry name" value="CATATPASE"/>
</dbReference>
<sequence>GSSSVDESMLTGESIPVEKQAGDALIGGSMNYNGAMEMEVTHTGGDTTLSKIIKMIEDAQGKKAPISKLADKVAGYFVPTVMGIAVAAALLWWLLGGKELSFVLTIFVAVLVIACPCALGLATPTAIMVGTGLGAGHGILIKSGEALETAHKVDTVVFDKTGTITEGKPKVTDIVVLDQAETS</sequence>
<gene>
    <name evidence="14" type="ORF">CLOSTHATH_07578</name>
</gene>
<evidence type="ECO:0000256" key="5">
    <source>
        <dbReference type="ARBA" id="ARBA00022723"/>
    </source>
</evidence>
<evidence type="ECO:0000256" key="3">
    <source>
        <dbReference type="ARBA" id="ARBA00012517"/>
    </source>
</evidence>
<dbReference type="InterPro" id="IPR059000">
    <property type="entry name" value="ATPase_P-type_domA"/>
</dbReference>
<keyword evidence="6" id="KW-0406">Ion transport</keyword>
<keyword evidence="5" id="KW-0479">Metal-binding</keyword>
<dbReference type="GO" id="GO:0005524">
    <property type="term" value="F:ATP binding"/>
    <property type="evidence" value="ECO:0007669"/>
    <property type="project" value="InterPro"/>
</dbReference>
<accession>D3AVA2</accession>
<keyword evidence="10 12" id="KW-0472">Membrane</keyword>
<dbReference type="GO" id="GO:0016020">
    <property type="term" value="C:membrane"/>
    <property type="evidence" value="ECO:0007669"/>
    <property type="project" value="InterPro"/>
</dbReference>
<dbReference type="InterPro" id="IPR001757">
    <property type="entry name" value="P_typ_ATPase"/>
</dbReference>
<evidence type="ECO:0000256" key="1">
    <source>
        <dbReference type="ARBA" id="ARBA00004127"/>
    </source>
</evidence>
<keyword evidence="9" id="KW-0186">Copper</keyword>
<dbReference type="Pfam" id="PF00122">
    <property type="entry name" value="E1-E2_ATPase"/>
    <property type="match status" value="1"/>
</dbReference>
<comment type="catalytic activity">
    <reaction evidence="11">
        <text>Cu(+)(in) + ATP + H2O = Cu(+)(out) + ADP + phosphate + H(+)</text>
        <dbReference type="Rhea" id="RHEA:25792"/>
        <dbReference type="ChEBI" id="CHEBI:15377"/>
        <dbReference type="ChEBI" id="CHEBI:15378"/>
        <dbReference type="ChEBI" id="CHEBI:30616"/>
        <dbReference type="ChEBI" id="CHEBI:43474"/>
        <dbReference type="ChEBI" id="CHEBI:49552"/>
        <dbReference type="ChEBI" id="CHEBI:456216"/>
        <dbReference type="EC" id="7.2.2.8"/>
    </reaction>
</comment>
<dbReference type="Proteomes" id="UP000004968">
    <property type="component" value="Unassembled WGS sequence"/>
</dbReference>
<keyword evidence="8 12" id="KW-1133">Transmembrane helix</keyword>
<organism evidence="14 15">
    <name type="scientific">Hungatella hathewayi DSM 13479</name>
    <dbReference type="NCBI Taxonomy" id="566550"/>
    <lineage>
        <taxon>Bacteria</taxon>
        <taxon>Bacillati</taxon>
        <taxon>Bacillota</taxon>
        <taxon>Clostridia</taxon>
        <taxon>Lachnospirales</taxon>
        <taxon>Lachnospiraceae</taxon>
        <taxon>Hungatella</taxon>
    </lineage>
</organism>
<evidence type="ECO:0000256" key="4">
    <source>
        <dbReference type="ARBA" id="ARBA00022692"/>
    </source>
</evidence>
<feature type="transmembrane region" description="Helical" evidence="12">
    <location>
        <begin position="73"/>
        <end position="94"/>
    </location>
</feature>
<dbReference type="NCBIfam" id="TIGR01494">
    <property type="entry name" value="ATPase_P-type"/>
    <property type="match status" value="1"/>
</dbReference>
<dbReference type="GO" id="GO:0012505">
    <property type="term" value="C:endomembrane system"/>
    <property type="evidence" value="ECO:0007669"/>
    <property type="project" value="UniProtKB-SubCell"/>
</dbReference>
<evidence type="ECO:0000256" key="9">
    <source>
        <dbReference type="ARBA" id="ARBA00023008"/>
    </source>
</evidence>
<dbReference type="SUPFAM" id="SSF81653">
    <property type="entry name" value="Calcium ATPase, transduction domain A"/>
    <property type="match status" value="1"/>
</dbReference>
<dbReference type="PANTHER" id="PTHR43520:SF8">
    <property type="entry name" value="P-TYPE CU(+) TRANSPORTER"/>
    <property type="match status" value="1"/>
</dbReference>
<evidence type="ECO:0000256" key="12">
    <source>
        <dbReference type="SAM" id="Phobius"/>
    </source>
</evidence>
<evidence type="ECO:0000256" key="10">
    <source>
        <dbReference type="ARBA" id="ARBA00023136"/>
    </source>
</evidence>
<dbReference type="InterPro" id="IPR023214">
    <property type="entry name" value="HAD_sf"/>
</dbReference>
<keyword evidence="4 12" id="KW-0812">Transmembrane</keyword>
<dbReference type="InterPro" id="IPR023298">
    <property type="entry name" value="ATPase_P-typ_TM_dom_sf"/>
</dbReference>
<feature type="domain" description="P-type ATPase A" evidence="13">
    <location>
        <begin position="1"/>
        <end position="57"/>
    </location>
</feature>
<protein>
    <recommendedName>
        <fullName evidence="3">P-type Cu(+) transporter</fullName>
        <ecNumber evidence="3">7.2.2.8</ecNumber>
    </recommendedName>
</protein>
<comment type="similarity">
    <text evidence="2">Belongs to the cation transport ATPase (P-type) (TC 3.A.3) family. Type IB subfamily.</text>
</comment>
<evidence type="ECO:0000259" key="13">
    <source>
        <dbReference type="Pfam" id="PF00122"/>
    </source>
</evidence>
<dbReference type="EC" id="7.2.2.8" evidence="3"/>
<feature type="non-terminal residue" evidence="14">
    <location>
        <position position="183"/>
    </location>
</feature>
<evidence type="ECO:0000313" key="14">
    <source>
        <dbReference type="EMBL" id="EFC94254.1"/>
    </source>
</evidence>
<dbReference type="GO" id="GO:0016887">
    <property type="term" value="F:ATP hydrolysis activity"/>
    <property type="evidence" value="ECO:0007669"/>
    <property type="project" value="InterPro"/>
</dbReference>
<comment type="subcellular location">
    <subcellularLocation>
        <location evidence="1">Endomembrane system</location>
        <topology evidence="1">Multi-pass membrane protein</topology>
    </subcellularLocation>
</comment>
<dbReference type="PANTHER" id="PTHR43520">
    <property type="entry name" value="ATP7, ISOFORM B"/>
    <property type="match status" value="1"/>
</dbReference>
<evidence type="ECO:0000256" key="11">
    <source>
        <dbReference type="ARBA" id="ARBA00049289"/>
    </source>
</evidence>
<dbReference type="GO" id="GO:0005507">
    <property type="term" value="F:copper ion binding"/>
    <property type="evidence" value="ECO:0007669"/>
    <property type="project" value="TreeGrafter"/>
</dbReference>
<keyword evidence="6" id="KW-0813">Transport</keyword>
<dbReference type="Gene3D" id="3.40.50.1000">
    <property type="entry name" value="HAD superfamily/HAD-like"/>
    <property type="match status" value="1"/>
</dbReference>
<dbReference type="SUPFAM" id="SSF81665">
    <property type="entry name" value="Calcium ATPase, transmembrane domain M"/>
    <property type="match status" value="1"/>
</dbReference>
<evidence type="ECO:0000256" key="7">
    <source>
        <dbReference type="ARBA" id="ARBA00022967"/>
    </source>
</evidence>
<feature type="non-terminal residue" evidence="14">
    <location>
        <position position="1"/>
    </location>
</feature>
<name>D3AVA2_9FIRM</name>
<dbReference type="EMBL" id="ACIO01001249">
    <property type="protein sequence ID" value="EFC94254.1"/>
    <property type="molecule type" value="Genomic_DNA"/>
</dbReference>
<evidence type="ECO:0000256" key="6">
    <source>
        <dbReference type="ARBA" id="ARBA00022796"/>
    </source>
</evidence>
<evidence type="ECO:0000256" key="2">
    <source>
        <dbReference type="ARBA" id="ARBA00006024"/>
    </source>
</evidence>
<dbReference type="GO" id="GO:0140581">
    <property type="term" value="F:P-type monovalent copper transporter activity"/>
    <property type="evidence" value="ECO:0007669"/>
    <property type="project" value="UniProtKB-EC"/>
</dbReference>
<reference evidence="14 15" key="1">
    <citation type="submission" date="2010-01" db="EMBL/GenBank/DDBJ databases">
        <authorList>
            <person name="Weinstock G."/>
            <person name="Sodergren E."/>
            <person name="Clifton S."/>
            <person name="Fulton L."/>
            <person name="Fulton B."/>
            <person name="Courtney L."/>
            <person name="Fronick C."/>
            <person name="Harrison M."/>
            <person name="Strong C."/>
            <person name="Farmer C."/>
            <person name="Delahaunty K."/>
            <person name="Markovic C."/>
            <person name="Hall O."/>
            <person name="Minx P."/>
            <person name="Tomlinson C."/>
            <person name="Mitreva M."/>
            <person name="Nelson J."/>
            <person name="Hou S."/>
            <person name="Wollam A."/>
            <person name="Pepin K.H."/>
            <person name="Johnson M."/>
            <person name="Bhonagiri V."/>
            <person name="Nash W.E."/>
            <person name="Warren W."/>
            <person name="Chinwalla A."/>
            <person name="Mardis E.R."/>
            <person name="Wilson R.K."/>
        </authorList>
    </citation>
    <scope>NUCLEOTIDE SEQUENCE [LARGE SCALE GENOMIC DNA]</scope>
    <source>
        <strain evidence="14 15">DSM 13479</strain>
    </source>
</reference>
<dbReference type="RefSeq" id="WP_006777996.1">
    <property type="nucleotide sequence ID" value="NZ_GG668275.1"/>
</dbReference>
<evidence type="ECO:0000313" key="15">
    <source>
        <dbReference type="Proteomes" id="UP000004968"/>
    </source>
</evidence>
<evidence type="ECO:0000256" key="8">
    <source>
        <dbReference type="ARBA" id="ARBA00022989"/>
    </source>
</evidence>